<feature type="transmembrane region" description="Helical" evidence="1">
    <location>
        <begin position="44"/>
        <end position="61"/>
    </location>
</feature>
<gene>
    <name evidence="3" type="ORF">VHP8226_03766</name>
</gene>
<reference evidence="3" key="1">
    <citation type="submission" date="2021-12" db="EMBL/GenBank/DDBJ databases">
        <authorList>
            <person name="Rodrigo-Torres L."/>
            <person name="Arahal R. D."/>
            <person name="Lucena T."/>
        </authorList>
    </citation>
    <scope>NUCLEOTIDE SEQUENCE</scope>
    <source>
        <strain evidence="3">CECT 8226</strain>
    </source>
</reference>
<evidence type="ECO:0000313" key="4">
    <source>
        <dbReference type="Proteomes" id="UP000838160"/>
    </source>
</evidence>
<evidence type="ECO:0000256" key="2">
    <source>
        <dbReference type="SAM" id="SignalP"/>
    </source>
</evidence>
<feature type="chain" id="PRO_5046652605" description="Urease accessory protein UreJ" evidence="2">
    <location>
        <begin position="23"/>
        <end position="189"/>
    </location>
</feature>
<name>A0ABN8DSL3_9VIBR</name>
<comment type="caution">
    <text evidence="3">The sequence shown here is derived from an EMBL/GenBank/DDBJ whole genome shotgun (WGS) entry which is preliminary data.</text>
</comment>
<accession>A0ABN8DSL3</accession>
<keyword evidence="4" id="KW-1185">Reference proteome</keyword>
<dbReference type="EMBL" id="CAKLCM010000003">
    <property type="protein sequence ID" value="CAH0530039.1"/>
    <property type="molecule type" value="Genomic_DNA"/>
</dbReference>
<feature type="transmembrane region" description="Helical" evidence="1">
    <location>
        <begin position="94"/>
        <end position="113"/>
    </location>
</feature>
<feature type="transmembrane region" description="Helical" evidence="1">
    <location>
        <begin position="68"/>
        <end position="88"/>
    </location>
</feature>
<feature type="transmembrane region" description="Helical" evidence="1">
    <location>
        <begin position="144"/>
        <end position="163"/>
    </location>
</feature>
<dbReference type="Pfam" id="PF04955">
    <property type="entry name" value="HupE_UreJ"/>
    <property type="match status" value="1"/>
</dbReference>
<protein>
    <recommendedName>
        <fullName evidence="5">Urease accessory protein UreJ</fullName>
    </recommendedName>
</protein>
<dbReference type="Proteomes" id="UP000838160">
    <property type="component" value="Unassembled WGS sequence"/>
</dbReference>
<feature type="transmembrane region" description="Helical" evidence="1">
    <location>
        <begin position="120"/>
        <end position="138"/>
    </location>
</feature>
<keyword evidence="2" id="KW-0732">Signal</keyword>
<keyword evidence="1" id="KW-1133">Transmembrane helix</keyword>
<proteinExistence type="predicted"/>
<evidence type="ECO:0000313" key="3">
    <source>
        <dbReference type="EMBL" id="CAH0530039.1"/>
    </source>
</evidence>
<keyword evidence="1" id="KW-0812">Transmembrane</keyword>
<dbReference type="InterPro" id="IPR007038">
    <property type="entry name" value="HupE_UreJ"/>
</dbReference>
<keyword evidence="1" id="KW-0472">Membrane</keyword>
<organism evidence="3 4">
    <name type="scientific">Vibrio hippocampi</name>
    <dbReference type="NCBI Taxonomy" id="654686"/>
    <lineage>
        <taxon>Bacteria</taxon>
        <taxon>Pseudomonadati</taxon>
        <taxon>Pseudomonadota</taxon>
        <taxon>Gammaproteobacteria</taxon>
        <taxon>Vibrionales</taxon>
        <taxon>Vibrionaceae</taxon>
        <taxon>Vibrio</taxon>
    </lineage>
</organism>
<sequence>MKMVFRNLAIATLSLSPVAAMAHPGHESTAFSSGLLHPITGLDHLIMLVAFGLLLGCLRLSMKAKASLIGGALAMLVVGVMSGHQFGLVSGVELAIVSSLFVVSAALWQAFSASQTMMKAAVSLCIGLVFFHGYAHGVEAQGTVAQFTLGMAISATALMALGVKLGELAASRWLSVGVAAVSSALVLVV</sequence>
<feature type="signal peptide" evidence="2">
    <location>
        <begin position="1"/>
        <end position="22"/>
    </location>
</feature>
<evidence type="ECO:0008006" key="5">
    <source>
        <dbReference type="Google" id="ProtNLM"/>
    </source>
</evidence>
<evidence type="ECO:0000256" key="1">
    <source>
        <dbReference type="SAM" id="Phobius"/>
    </source>
</evidence>